<evidence type="ECO:0000256" key="20">
    <source>
        <dbReference type="ARBA" id="ARBA00023242"/>
    </source>
</evidence>
<dbReference type="NCBIfam" id="NF001908">
    <property type="entry name" value="PRK00668.1"/>
    <property type="match status" value="1"/>
</dbReference>
<dbReference type="Gene3D" id="3.30.70.141">
    <property type="entry name" value="Nucleoside diphosphate kinase-like domain"/>
    <property type="match status" value="1"/>
</dbReference>
<dbReference type="InterPro" id="IPR036850">
    <property type="entry name" value="NDK-like_dom_sf"/>
</dbReference>
<name>A0A3Q4BHE5_MOLML</name>
<evidence type="ECO:0000256" key="22">
    <source>
        <dbReference type="ARBA" id="ARBA00023306"/>
    </source>
</evidence>
<keyword evidence="18" id="KW-0067">ATP-binding</keyword>
<evidence type="ECO:0000256" key="12">
    <source>
        <dbReference type="ARBA" id="ARBA00022490"/>
    </source>
</evidence>
<dbReference type="GO" id="GO:0030027">
    <property type="term" value="C:lamellipodium"/>
    <property type="evidence" value="ECO:0007669"/>
    <property type="project" value="UniProtKB-SubCell"/>
</dbReference>
<dbReference type="GO" id="GO:0005524">
    <property type="term" value="F:ATP binding"/>
    <property type="evidence" value="ECO:0007669"/>
    <property type="project" value="UniProtKB-KW"/>
</dbReference>
<comment type="subcellular location">
    <subcellularLocation>
        <location evidence="8">Cell projection</location>
        <location evidence="8">Lamellipodium</location>
    </subcellularLocation>
    <subcellularLocation>
        <location evidence="6">Cell projection</location>
        <location evidence="6">Ruffle</location>
    </subcellularLocation>
    <subcellularLocation>
        <location evidence="7">Cytoplasm</location>
    </subcellularLocation>
    <subcellularLocation>
        <location evidence="5">Nucleus</location>
    </subcellularLocation>
</comment>
<dbReference type="SMART" id="SM00562">
    <property type="entry name" value="NDK"/>
    <property type="match status" value="1"/>
</dbReference>
<feature type="active site" description="Pros-phosphohistidine intermediate" evidence="23">
    <location>
        <position position="122"/>
    </location>
</feature>
<comment type="function">
    <text evidence="4">Major role in the synthesis of nucleoside triphosphates other than ATP.</text>
</comment>
<feature type="binding site" evidence="23">
    <location>
        <position position="64"/>
    </location>
    <ligand>
        <name>ATP</name>
        <dbReference type="ChEBI" id="CHEBI:30616"/>
    </ligand>
</feature>
<comment type="catalytic activity">
    <reaction evidence="2">
        <text>a ribonucleoside 5'-diphosphate + ATP = a ribonucleoside 5'-triphosphate + ADP</text>
        <dbReference type="Rhea" id="RHEA:18113"/>
        <dbReference type="ChEBI" id="CHEBI:30616"/>
        <dbReference type="ChEBI" id="CHEBI:57930"/>
        <dbReference type="ChEBI" id="CHEBI:61557"/>
        <dbReference type="ChEBI" id="CHEBI:456216"/>
        <dbReference type="EC" id="2.7.4.6"/>
    </reaction>
</comment>
<dbReference type="Proteomes" id="UP000261620">
    <property type="component" value="Unplaced"/>
</dbReference>
<comment type="similarity">
    <text evidence="9 23 24">Belongs to the NDK family.</text>
</comment>
<keyword evidence="16" id="KW-0547">Nucleotide-binding</keyword>
<keyword evidence="14" id="KW-0808">Transferase</keyword>
<feature type="binding site" evidence="23">
    <location>
        <position position="109"/>
    </location>
    <ligand>
        <name>ATP</name>
        <dbReference type="ChEBI" id="CHEBI:30616"/>
    </ligand>
</feature>
<evidence type="ECO:0000256" key="14">
    <source>
        <dbReference type="ARBA" id="ARBA00022679"/>
    </source>
</evidence>
<accession>A0A3Q4BHE5</accession>
<comment type="catalytic activity">
    <reaction evidence="1">
        <text>a 2'-deoxyribonucleoside 5'-diphosphate + ATP = a 2'-deoxyribonucleoside 5'-triphosphate + ADP</text>
        <dbReference type="Rhea" id="RHEA:44640"/>
        <dbReference type="ChEBI" id="CHEBI:30616"/>
        <dbReference type="ChEBI" id="CHEBI:61560"/>
        <dbReference type="ChEBI" id="CHEBI:73316"/>
        <dbReference type="ChEBI" id="CHEBI:456216"/>
        <dbReference type="EC" id="2.7.4.6"/>
    </reaction>
</comment>
<evidence type="ECO:0000256" key="1">
    <source>
        <dbReference type="ARBA" id="ARBA00000082"/>
    </source>
</evidence>
<reference evidence="26" key="1">
    <citation type="submission" date="2025-08" db="UniProtKB">
        <authorList>
            <consortium name="Ensembl"/>
        </authorList>
    </citation>
    <scope>IDENTIFICATION</scope>
</reference>
<dbReference type="GO" id="GO:0046872">
    <property type="term" value="F:metal ion binding"/>
    <property type="evidence" value="ECO:0007669"/>
    <property type="project" value="UniProtKB-KW"/>
</dbReference>
<dbReference type="EC" id="2.7.4.6" evidence="10"/>
<keyword evidence="20" id="KW-0539">Nucleus</keyword>
<evidence type="ECO:0000256" key="7">
    <source>
        <dbReference type="ARBA" id="ARBA00004496"/>
    </source>
</evidence>
<protein>
    <recommendedName>
        <fullName evidence="11">Nucleoside diphosphate kinase B</fullName>
        <ecNumber evidence="10">2.7.4.6</ecNumber>
    </recommendedName>
</protein>
<dbReference type="GO" id="GO:0005634">
    <property type="term" value="C:nucleus"/>
    <property type="evidence" value="ECO:0007669"/>
    <property type="project" value="UniProtKB-SubCell"/>
</dbReference>
<evidence type="ECO:0000256" key="21">
    <source>
        <dbReference type="ARBA" id="ARBA00023273"/>
    </source>
</evidence>
<dbReference type="InterPro" id="IPR001564">
    <property type="entry name" value="Nucleoside_diP_kinase"/>
</dbReference>
<sequence length="156" mass="17446">LSGPAVNMERTFVAVKPDGVQRGLCGEIIKRLEQRGFRLVAAKFTQASEEHMKKHYLDLKDKPFYAGLCKYMSSGPVLATVWEGQNVVKLVRMMLGETNPADSRPGSIRGDLCIDIGRNIVHGSDTLENAKAEIDLWFKVDQLVSYTPCAQAWLYE</sequence>
<dbReference type="STRING" id="94237.ENSMMOP00000018945"/>
<evidence type="ECO:0000259" key="25">
    <source>
        <dbReference type="SMART" id="SM00562"/>
    </source>
</evidence>
<dbReference type="Pfam" id="PF00334">
    <property type="entry name" value="NDK"/>
    <property type="match status" value="1"/>
</dbReference>
<dbReference type="PROSITE" id="PS51374">
    <property type="entry name" value="NDPK_LIKE"/>
    <property type="match status" value="1"/>
</dbReference>
<keyword evidence="17" id="KW-0418">Kinase</keyword>
<feature type="domain" description="Nucleoside diphosphate kinase-like" evidence="25">
    <location>
        <begin position="8"/>
        <end position="145"/>
    </location>
</feature>
<feature type="binding site" evidence="23">
    <location>
        <position position="98"/>
    </location>
    <ligand>
        <name>ATP</name>
        <dbReference type="ChEBI" id="CHEBI:30616"/>
    </ligand>
</feature>
<dbReference type="OMA" id="EEFVNWT"/>
<dbReference type="InterPro" id="IPR034907">
    <property type="entry name" value="NDK-like_dom"/>
</dbReference>
<dbReference type="SUPFAM" id="SSF54919">
    <property type="entry name" value="Nucleoside diphosphate kinase, NDK"/>
    <property type="match status" value="1"/>
</dbReference>
<evidence type="ECO:0000256" key="24">
    <source>
        <dbReference type="RuleBase" id="RU004011"/>
    </source>
</evidence>
<keyword evidence="21" id="KW-0966">Cell projection</keyword>
<evidence type="ECO:0000256" key="5">
    <source>
        <dbReference type="ARBA" id="ARBA00004123"/>
    </source>
</evidence>
<dbReference type="GO" id="GO:0006241">
    <property type="term" value="P:CTP biosynthetic process"/>
    <property type="evidence" value="ECO:0007669"/>
    <property type="project" value="InterPro"/>
</dbReference>
<reference evidence="26" key="2">
    <citation type="submission" date="2025-09" db="UniProtKB">
        <authorList>
            <consortium name="Ensembl"/>
        </authorList>
    </citation>
    <scope>IDENTIFICATION</scope>
</reference>
<evidence type="ECO:0000256" key="9">
    <source>
        <dbReference type="ARBA" id="ARBA00008142"/>
    </source>
</evidence>
<evidence type="ECO:0000256" key="17">
    <source>
        <dbReference type="ARBA" id="ARBA00022777"/>
    </source>
</evidence>
<evidence type="ECO:0000256" key="8">
    <source>
        <dbReference type="ARBA" id="ARBA00004510"/>
    </source>
</evidence>
<evidence type="ECO:0000313" key="27">
    <source>
        <dbReference type="Proteomes" id="UP000261620"/>
    </source>
</evidence>
<evidence type="ECO:0000256" key="18">
    <source>
        <dbReference type="ARBA" id="ARBA00022840"/>
    </source>
</evidence>
<feature type="binding site" evidence="23">
    <location>
        <position position="92"/>
    </location>
    <ligand>
        <name>ATP</name>
        <dbReference type="ChEBI" id="CHEBI:30616"/>
    </ligand>
</feature>
<comment type="cofactor">
    <cofactor evidence="3">
        <name>Mg(2+)</name>
        <dbReference type="ChEBI" id="CHEBI:18420"/>
    </cofactor>
</comment>
<dbReference type="GO" id="GO:0006228">
    <property type="term" value="P:UTP biosynthetic process"/>
    <property type="evidence" value="ECO:0007669"/>
    <property type="project" value="InterPro"/>
</dbReference>
<evidence type="ECO:0000256" key="6">
    <source>
        <dbReference type="ARBA" id="ARBA00004466"/>
    </source>
</evidence>
<proteinExistence type="inferred from homology"/>
<evidence type="ECO:0000256" key="23">
    <source>
        <dbReference type="PROSITE-ProRule" id="PRU00706"/>
    </source>
</evidence>
<dbReference type="GO" id="GO:0006183">
    <property type="term" value="P:GTP biosynthetic process"/>
    <property type="evidence" value="ECO:0007669"/>
    <property type="project" value="InterPro"/>
</dbReference>
<evidence type="ECO:0000256" key="19">
    <source>
        <dbReference type="ARBA" id="ARBA00022842"/>
    </source>
</evidence>
<keyword evidence="12" id="KW-0963">Cytoplasm</keyword>
<evidence type="ECO:0000256" key="3">
    <source>
        <dbReference type="ARBA" id="ARBA00001946"/>
    </source>
</evidence>
<evidence type="ECO:0000256" key="15">
    <source>
        <dbReference type="ARBA" id="ARBA00022723"/>
    </source>
</evidence>
<dbReference type="GO" id="GO:0004550">
    <property type="term" value="F:nucleoside diphosphate kinase activity"/>
    <property type="evidence" value="ECO:0007669"/>
    <property type="project" value="UniProtKB-EC"/>
</dbReference>
<evidence type="ECO:0000256" key="4">
    <source>
        <dbReference type="ARBA" id="ARBA00003465"/>
    </source>
</evidence>
<evidence type="ECO:0000256" key="13">
    <source>
        <dbReference type="ARBA" id="ARBA00022553"/>
    </source>
</evidence>
<keyword evidence="27" id="KW-1185">Reference proteome</keyword>
<evidence type="ECO:0000256" key="10">
    <source>
        <dbReference type="ARBA" id="ARBA00012966"/>
    </source>
</evidence>
<evidence type="ECO:0000256" key="11">
    <source>
        <dbReference type="ARBA" id="ARBA00013499"/>
    </source>
</evidence>
<organism evidence="26 27">
    <name type="scientific">Mola mola</name>
    <name type="common">Ocean sunfish</name>
    <name type="synonym">Tetraodon mola</name>
    <dbReference type="NCBI Taxonomy" id="94237"/>
    <lineage>
        <taxon>Eukaryota</taxon>
        <taxon>Metazoa</taxon>
        <taxon>Chordata</taxon>
        <taxon>Craniata</taxon>
        <taxon>Vertebrata</taxon>
        <taxon>Euteleostomi</taxon>
        <taxon>Actinopterygii</taxon>
        <taxon>Neopterygii</taxon>
        <taxon>Teleostei</taxon>
        <taxon>Neoteleostei</taxon>
        <taxon>Acanthomorphata</taxon>
        <taxon>Eupercaria</taxon>
        <taxon>Tetraodontiformes</taxon>
        <taxon>Molidae</taxon>
        <taxon>Mola</taxon>
    </lineage>
</organism>
<dbReference type="GO" id="GO:0005737">
    <property type="term" value="C:cytoplasm"/>
    <property type="evidence" value="ECO:0007669"/>
    <property type="project" value="UniProtKB-SubCell"/>
</dbReference>
<evidence type="ECO:0000256" key="2">
    <source>
        <dbReference type="ARBA" id="ARBA00000937"/>
    </source>
</evidence>
<dbReference type="HAMAP" id="MF_00451">
    <property type="entry name" value="NDP_kinase"/>
    <property type="match status" value="1"/>
</dbReference>
<feature type="binding site" evidence="23">
    <location>
        <position position="16"/>
    </location>
    <ligand>
        <name>ATP</name>
        <dbReference type="ChEBI" id="CHEBI:30616"/>
    </ligand>
</feature>
<feature type="binding site" evidence="23">
    <location>
        <position position="119"/>
    </location>
    <ligand>
        <name>ATP</name>
        <dbReference type="ChEBI" id="CHEBI:30616"/>
    </ligand>
</feature>
<dbReference type="AlphaFoldDB" id="A0A3Q4BHE5"/>
<dbReference type="Ensembl" id="ENSMMOT00000019254.1">
    <property type="protein sequence ID" value="ENSMMOP00000018945.1"/>
    <property type="gene ID" value="ENSMMOG00000014333.1"/>
</dbReference>
<keyword evidence="13" id="KW-0597">Phosphoprotein</keyword>
<evidence type="ECO:0000256" key="16">
    <source>
        <dbReference type="ARBA" id="ARBA00022741"/>
    </source>
</evidence>
<dbReference type="PRINTS" id="PR01243">
    <property type="entry name" value="NUCDPKINASE"/>
</dbReference>
<keyword evidence="19" id="KW-0460">Magnesium</keyword>
<dbReference type="CDD" id="cd04413">
    <property type="entry name" value="NDPk_I"/>
    <property type="match status" value="1"/>
</dbReference>
<dbReference type="GO" id="GO:0001726">
    <property type="term" value="C:ruffle"/>
    <property type="evidence" value="ECO:0007669"/>
    <property type="project" value="UniProtKB-SubCell"/>
</dbReference>
<dbReference type="PANTHER" id="PTHR11349">
    <property type="entry name" value="NUCLEOSIDE DIPHOSPHATE KINASE"/>
    <property type="match status" value="1"/>
</dbReference>
<dbReference type="FunFam" id="3.30.70.141:FF:000039">
    <property type="entry name" value="Nucleoside diphosphate kinase B"/>
    <property type="match status" value="1"/>
</dbReference>
<keyword evidence="15" id="KW-0479">Metal-binding</keyword>
<keyword evidence="22" id="KW-0131">Cell cycle</keyword>
<evidence type="ECO:0000313" key="26">
    <source>
        <dbReference type="Ensembl" id="ENSMMOP00000018945.1"/>
    </source>
</evidence>